<evidence type="ECO:0000256" key="3">
    <source>
        <dbReference type="ARBA" id="ARBA00023316"/>
    </source>
</evidence>
<dbReference type="GO" id="GO:0005524">
    <property type="term" value="F:ATP binding"/>
    <property type="evidence" value="ECO:0007669"/>
    <property type="project" value="UniProtKB-UniRule"/>
</dbReference>
<evidence type="ECO:0000313" key="6">
    <source>
        <dbReference type="EMBL" id="MBB6063446.1"/>
    </source>
</evidence>
<keyword evidence="4" id="KW-0067">ATP-binding</keyword>
<reference evidence="6 7" key="1">
    <citation type="submission" date="2020-08" db="EMBL/GenBank/DDBJ databases">
        <title>Genomic Encyclopedia of Type Strains, Phase IV (KMG-IV): sequencing the most valuable type-strain genomes for metagenomic binning, comparative biology and taxonomic classification.</title>
        <authorList>
            <person name="Goeker M."/>
        </authorList>
    </citation>
    <scope>NUCLEOTIDE SEQUENCE [LARGE SCALE GENOMIC DNA]</scope>
    <source>
        <strain evidence="6 7">DSM 13481</strain>
    </source>
</reference>
<dbReference type="Gene3D" id="3.40.50.20">
    <property type="match status" value="1"/>
</dbReference>
<dbReference type="InterPro" id="IPR013815">
    <property type="entry name" value="ATP_grasp_subdomain_1"/>
</dbReference>
<dbReference type="GO" id="GO:0008716">
    <property type="term" value="F:D-alanine-D-alanine ligase activity"/>
    <property type="evidence" value="ECO:0007669"/>
    <property type="project" value="UniProtKB-EC"/>
</dbReference>
<evidence type="ECO:0000256" key="2">
    <source>
        <dbReference type="ARBA" id="ARBA00022598"/>
    </source>
</evidence>
<evidence type="ECO:0000256" key="1">
    <source>
        <dbReference type="ARBA" id="ARBA00010871"/>
    </source>
</evidence>
<dbReference type="PROSITE" id="PS50975">
    <property type="entry name" value="ATP_GRASP"/>
    <property type="match status" value="1"/>
</dbReference>
<keyword evidence="3" id="KW-0961">Cell wall biogenesis/degradation</keyword>
<dbReference type="Pfam" id="PF07478">
    <property type="entry name" value="Dala_Dala_lig_C"/>
    <property type="match status" value="1"/>
</dbReference>
<dbReference type="Proteomes" id="UP000555828">
    <property type="component" value="Unassembled WGS sequence"/>
</dbReference>
<dbReference type="EMBL" id="JACHEX010000008">
    <property type="protein sequence ID" value="MBB6063446.1"/>
    <property type="molecule type" value="Genomic_DNA"/>
</dbReference>
<accession>A0A841GI96</accession>
<keyword evidence="7" id="KW-1185">Reference proteome</keyword>
<name>A0A841GI96_9BACT</name>
<dbReference type="PANTHER" id="PTHR23132">
    <property type="entry name" value="D-ALANINE--D-ALANINE LIGASE"/>
    <property type="match status" value="1"/>
</dbReference>
<dbReference type="InterPro" id="IPR011761">
    <property type="entry name" value="ATP-grasp"/>
</dbReference>
<feature type="domain" description="ATP-grasp" evidence="5">
    <location>
        <begin position="96"/>
        <end position="303"/>
    </location>
</feature>
<dbReference type="Gene3D" id="3.30.1490.20">
    <property type="entry name" value="ATP-grasp fold, A domain"/>
    <property type="match status" value="1"/>
</dbReference>
<dbReference type="PANTHER" id="PTHR23132:SF23">
    <property type="entry name" value="D-ALANINE--D-ALANINE LIGASE B"/>
    <property type="match status" value="1"/>
</dbReference>
<evidence type="ECO:0000313" key="7">
    <source>
        <dbReference type="Proteomes" id="UP000555828"/>
    </source>
</evidence>
<dbReference type="GO" id="GO:0046872">
    <property type="term" value="F:metal ion binding"/>
    <property type="evidence" value="ECO:0007669"/>
    <property type="project" value="InterPro"/>
</dbReference>
<dbReference type="SUPFAM" id="SSF56059">
    <property type="entry name" value="Glutathione synthetase ATP-binding domain-like"/>
    <property type="match status" value="1"/>
</dbReference>
<evidence type="ECO:0000259" key="5">
    <source>
        <dbReference type="PROSITE" id="PS50975"/>
    </source>
</evidence>
<keyword evidence="4" id="KW-0547">Nucleotide-binding</keyword>
<organism evidence="6 7">
    <name type="scientific">Thermosipho japonicus</name>
    <dbReference type="NCBI Taxonomy" id="90323"/>
    <lineage>
        <taxon>Bacteria</taxon>
        <taxon>Thermotogati</taxon>
        <taxon>Thermotogota</taxon>
        <taxon>Thermotogae</taxon>
        <taxon>Thermotogales</taxon>
        <taxon>Fervidobacteriaceae</taxon>
        <taxon>Thermosipho</taxon>
    </lineage>
</organism>
<dbReference type="RefSeq" id="WP_184620016.1">
    <property type="nucleotide sequence ID" value="NZ_JACHEX010000008.1"/>
</dbReference>
<dbReference type="SUPFAM" id="SSF52440">
    <property type="entry name" value="PreATP-grasp domain"/>
    <property type="match status" value="1"/>
</dbReference>
<dbReference type="AlphaFoldDB" id="A0A841GI96"/>
<dbReference type="InterPro" id="IPR016185">
    <property type="entry name" value="PreATP-grasp_dom_sf"/>
</dbReference>
<dbReference type="GO" id="GO:0071555">
    <property type="term" value="P:cell wall organization"/>
    <property type="evidence" value="ECO:0007669"/>
    <property type="project" value="UniProtKB-KW"/>
</dbReference>
<dbReference type="EC" id="6.3.2.4" evidence="6"/>
<proteinExistence type="inferred from homology"/>
<sequence>MKIAIVCDKNINDEERKMVEAVKNAVSKKYECEVVQFDENFINKIKSFDFVFNLSNKGGKETIQVHVPALLDLLNIPYTSSNAYSHSLCLDKITTKIIMHHYNIPTPRFYVCDIGQIPEKIDNGTFIVKPPREGSARGISKDSVVNNLTDLQKMVKYIHEEFKQPALVEEFIDGTELSVGIIGNGDKLEVLPILEIDFSTLPEGLERFYSYNVKHNYGEMTNYICPARISNDVKEKLEFYAKKLFRVLNLRDYARMDVRVRGDEIYFLEVNSAPQLVPVYSDITKMAKAAGYEYDDLILKILEISMERWGLK</sequence>
<comment type="caution">
    <text evidence="6">The sequence shown here is derived from an EMBL/GenBank/DDBJ whole genome shotgun (WGS) entry which is preliminary data.</text>
</comment>
<protein>
    <submittedName>
        <fullName evidence="6">D-alanine-D-alanine ligase</fullName>
        <ecNumber evidence="6">6.3.2.4</ecNumber>
    </submittedName>
</protein>
<dbReference type="Gene3D" id="3.30.470.20">
    <property type="entry name" value="ATP-grasp fold, B domain"/>
    <property type="match status" value="1"/>
</dbReference>
<comment type="similarity">
    <text evidence="1">Belongs to the D-alanine--D-alanine ligase family.</text>
</comment>
<dbReference type="InterPro" id="IPR011095">
    <property type="entry name" value="Dala_Dala_lig_C"/>
</dbReference>
<keyword evidence="2 6" id="KW-0436">Ligase</keyword>
<gene>
    <name evidence="6" type="ORF">HNP65_001917</name>
</gene>
<evidence type="ECO:0000256" key="4">
    <source>
        <dbReference type="PROSITE-ProRule" id="PRU00409"/>
    </source>
</evidence>